<protein>
    <submittedName>
        <fullName evidence="2">Uncharacterized protein</fullName>
    </submittedName>
</protein>
<dbReference type="EMBL" id="OU503057">
    <property type="protein sequence ID" value="CAI9786020.1"/>
    <property type="molecule type" value="Genomic_DNA"/>
</dbReference>
<proteinExistence type="predicted"/>
<keyword evidence="3" id="KW-1185">Reference proteome</keyword>
<evidence type="ECO:0000256" key="1">
    <source>
        <dbReference type="SAM" id="MobiDB-lite"/>
    </source>
</evidence>
<feature type="region of interest" description="Disordered" evidence="1">
    <location>
        <begin position="61"/>
        <end position="99"/>
    </location>
</feature>
<dbReference type="Proteomes" id="UP000834106">
    <property type="component" value="Chromosome 22"/>
</dbReference>
<dbReference type="AlphaFoldDB" id="A0AAD2ADA3"/>
<sequence>MEKLYEVTNQQLVMEKNNKNTKMILEMEVKKSLSNNEIENGKTNSIANVTNKTTHLKNHPYRLEPQRRSYTNESGSTGTGVGQPDSFEENVRMGKSQKGRELLMSESARAFRRIPSSPSLILGNMKKKVDWIRKKPLVRDDNDIDDVHVSRNSFIKSSIQTIKRAVKI</sequence>
<reference evidence="2" key="1">
    <citation type="submission" date="2023-05" db="EMBL/GenBank/DDBJ databases">
        <authorList>
            <person name="Huff M."/>
        </authorList>
    </citation>
    <scope>NUCLEOTIDE SEQUENCE</scope>
</reference>
<dbReference type="PANTHER" id="PTHR33427:SF2">
    <property type="entry name" value="TRICHOHYALIN"/>
    <property type="match status" value="1"/>
</dbReference>
<gene>
    <name evidence="2" type="ORF">FPE_LOCUS33450</name>
</gene>
<dbReference type="PANTHER" id="PTHR33427">
    <property type="entry name" value="HNH ENDONUCLEASE"/>
    <property type="match status" value="1"/>
</dbReference>
<evidence type="ECO:0000313" key="3">
    <source>
        <dbReference type="Proteomes" id="UP000834106"/>
    </source>
</evidence>
<organism evidence="2 3">
    <name type="scientific">Fraxinus pennsylvanica</name>
    <dbReference type="NCBI Taxonomy" id="56036"/>
    <lineage>
        <taxon>Eukaryota</taxon>
        <taxon>Viridiplantae</taxon>
        <taxon>Streptophyta</taxon>
        <taxon>Embryophyta</taxon>
        <taxon>Tracheophyta</taxon>
        <taxon>Spermatophyta</taxon>
        <taxon>Magnoliopsida</taxon>
        <taxon>eudicotyledons</taxon>
        <taxon>Gunneridae</taxon>
        <taxon>Pentapetalae</taxon>
        <taxon>asterids</taxon>
        <taxon>lamiids</taxon>
        <taxon>Lamiales</taxon>
        <taxon>Oleaceae</taxon>
        <taxon>Oleeae</taxon>
        <taxon>Fraxinus</taxon>
    </lineage>
</organism>
<evidence type="ECO:0000313" key="2">
    <source>
        <dbReference type="EMBL" id="CAI9786020.1"/>
    </source>
</evidence>
<name>A0AAD2ADA3_9LAMI</name>
<accession>A0AAD2ADA3</accession>